<feature type="domain" description="C2H2-type" evidence="6">
    <location>
        <begin position="610"/>
        <end position="637"/>
    </location>
</feature>
<feature type="domain" description="C2H2-type" evidence="6">
    <location>
        <begin position="467"/>
        <end position="494"/>
    </location>
</feature>
<evidence type="ECO:0000256" key="4">
    <source>
        <dbReference type="ARBA" id="ARBA00022833"/>
    </source>
</evidence>
<proteinExistence type="predicted"/>
<evidence type="ECO:0000313" key="8">
    <source>
        <dbReference type="Proteomes" id="UP000838756"/>
    </source>
</evidence>
<dbReference type="PROSITE" id="PS50157">
    <property type="entry name" value="ZINC_FINGER_C2H2_2"/>
    <property type="match status" value="10"/>
</dbReference>
<protein>
    <submittedName>
        <fullName evidence="7">Jg5988 protein</fullName>
    </submittedName>
</protein>
<accession>A0A8S4S8U7</accession>
<dbReference type="Pfam" id="PF13894">
    <property type="entry name" value="zf-C2H2_4"/>
    <property type="match status" value="1"/>
</dbReference>
<evidence type="ECO:0000256" key="3">
    <source>
        <dbReference type="ARBA" id="ARBA00022771"/>
    </source>
</evidence>
<evidence type="ECO:0000259" key="6">
    <source>
        <dbReference type="PROSITE" id="PS50157"/>
    </source>
</evidence>
<dbReference type="OrthoDB" id="3838338at2759"/>
<dbReference type="InterPro" id="IPR036236">
    <property type="entry name" value="Znf_C2H2_sf"/>
</dbReference>
<feature type="domain" description="C2H2-type" evidence="6">
    <location>
        <begin position="638"/>
        <end position="661"/>
    </location>
</feature>
<evidence type="ECO:0000256" key="5">
    <source>
        <dbReference type="PROSITE-ProRule" id="PRU00042"/>
    </source>
</evidence>
<feature type="domain" description="C2H2-type" evidence="6">
    <location>
        <begin position="581"/>
        <end position="609"/>
    </location>
</feature>
<feature type="domain" description="C2H2-type" evidence="6">
    <location>
        <begin position="78"/>
        <end position="105"/>
    </location>
</feature>
<feature type="domain" description="C2H2-type" evidence="6">
    <location>
        <begin position="283"/>
        <end position="311"/>
    </location>
</feature>
<dbReference type="Pfam" id="PF13912">
    <property type="entry name" value="zf-C2H2_6"/>
    <property type="match status" value="1"/>
</dbReference>
<dbReference type="AlphaFoldDB" id="A0A8S4S8U7"/>
<keyword evidence="1" id="KW-0479">Metal-binding</keyword>
<reference evidence="7" key="1">
    <citation type="submission" date="2022-03" db="EMBL/GenBank/DDBJ databases">
        <authorList>
            <person name="Lindestad O."/>
        </authorList>
    </citation>
    <scope>NUCLEOTIDE SEQUENCE</scope>
</reference>
<dbReference type="EMBL" id="CAKXAJ010026023">
    <property type="protein sequence ID" value="CAH2251327.1"/>
    <property type="molecule type" value="Genomic_DNA"/>
</dbReference>
<keyword evidence="3 5" id="KW-0863">Zinc-finger</keyword>
<dbReference type="GO" id="GO:0008270">
    <property type="term" value="F:zinc ion binding"/>
    <property type="evidence" value="ECO:0007669"/>
    <property type="project" value="UniProtKB-KW"/>
</dbReference>
<gene>
    <name evidence="7" type="primary">jg5988</name>
    <name evidence="7" type="ORF">PAEG_LOCUS22206</name>
</gene>
<keyword evidence="8" id="KW-1185">Reference proteome</keyword>
<feature type="domain" description="C2H2-type" evidence="6">
    <location>
        <begin position="124"/>
        <end position="147"/>
    </location>
</feature>
<dbReference type="PANTHER" id="PTHR24379:SF121">
    <property type="entry name" value="C2H2-TYPE DOMAIN-CONTAINING PROTEIN"/>
    <property type="match status" value="1"/>
</dbReference>
<evidence type="ECO:0000313" key="7">
    <source>
        <dbReference type="EMBL" id="CAH2251327.1"/>
    </source>
</evidence>
<dbReference type="Pfam" id="PF00096">
    <property type="entry name" value="zf-C2H2"/>
    <property type="match status" value="2"/>
</dbReference>
<dbReference type="PANTHER" id="PTHR24379">
    <property type="entry name" value="KRAB AND ZINC FINGER DOMAIN-CONTAINING"/>
    <property type="match status" value="1"/>
</dbReference>
<comment type="caution">
    <text evidence="7">The sequence shown here is derived from an EMBL/GenBank/DDBJ whole genome shotgun (WGS) entry which is preliminary data.</text>
</comment>
<feature type="domain" description="C2H2-type" evidence="6">
    <location>
        <begin position="551"/>
        <end position="579"/>
    </location>
</feature>
<name>A0A8S4S8U7_9NEOP</name>
<dbReference type="SUPFAM" id="SSF57667">
    <property type="entry name" value="beta-beta-alpha zinc fingers"/>
    <property type="match status" value="6"/>
</dbReference>
<dbReference type="Proteomes" id="UP000838756">
    <property type="component" value="Unassembled WGS sequence"/>
</dbReference>
<dbReference type="Gene3D" id="3.30.160.60">
    <property type="entry name" value="Classic Zinc Finger"/>
    <property type="match status" value="8"/>
</dbReference>
<dbReference type="InterPro" id="IPR013087">
    <property type="entry name" value="Znf_C2H2_type"/>
</dbReference>
<sequence length="665" mass="78334">MAFCERSQASYTCFKSLAPASVVLRPLVKPYCSGCSQTEKDWSKITERRGAGPILRENSLKLIENSTMFVFQWNKSRYTCFCCKEPFIYISSLRDHMLEHSLQTIEKKIINQRNKLLKVEISLLKCKMCDKQITSLEELRQHLQNIHEIKVGDGQDLLVAYKIQSEGLQCQMCAETFSNFRLLSIHVNRHYKNHICDVCGTSFANLVFLNLHKTRSHKTIRCEECNLNFPSRSEKRHHDTIEHDVKFVRKQRFPCPYCHERFFQENFKVQHLVEKHGLVRPEHKCPLCSKEFITRSLLNNHVKNVHKKERKHECDVCHNAFYTKSDVLRHRVTHTDVHSETSDKPKHFKIKEEIREDSVKLLKYSNICLFKSLKTKYQCYFCKLAYIKICDLREHCKSHLEAKNDEFDINLPGNVYQNADISSLKCKLCSKKCSGLPNLTSHLIEMHGIQFSSQEHMFVPYRLEDGFKCVICGENYNAFVPLSTHMNTHSTNHVCETCGMSFYNSLNLRTHRDYKHKHRLKKCTLCNEKFSKNYAKLKHMKTVHNIGSYKRYCVVCGKTFQHSYMLEVHKVEEHGAKRPISNCSQCDKTFTTPQNLRIHIRSVHVRERNFICDKCGMTFFTKTDQVRHKKRHEDVKSYSCSKCEARFKSKDSWMRHQRNKHLVDC</sequence>
<evidence type="ECO:0000256" key="2">
    <source>
        <dbReference type="ARBA" id="ARBA00022737"/>
    </source>
</evidence>
<dbReference type="PROSITE" id="PS00028">
    <property type="entry name" value="ZINC_FINGER_C2H2_1"/>
    <property type="match status" value="16"/>
</dbReference>
<keyword evidence="4" id="KW-0862">Zinc</keyword>
<evidence type="ECO:0000256" key="1">
    <source>
        <dbReference type="ARBA" id="ARBA00022723"/>
    </source>
</evidence>
<feature type="domain" description="C2H2-type" evidence="6">
    <location>
        <begin position="493"/>
        <end position="516"/>
    </location>
</feature>
<keyword evidence="2" id="KW-0677">Repeat</keyword>
<dbReference type="SMART" id="SM00355">
    <property type="entry name" value="ZnF_C2H2"/>
    <property type="match status" value="17"/>
</dbReference>
<feature type="domain" description="C2H2-type" evidence="6">
    <location>
        <begin position="312"/>
        <end position="339"/>
    </location>
</feature>
<organism evidence="7 8">
    <name type="scientific">Pararge aegeria aegeria</name>
    <dbReference type="NCBI Taxonomy" id="348720"/>
    <lineage>
        <taxon>Eukaryota</taxon>
        <taxon>Metazoa</taxon>
        <taxon>Ecdysozoa</taxon>
        <taxon>Arthropoda</taxon>
        <taxon>Hexapoda</taxon>
        <taxon>Insecta</taxon>
        <taxon>Pterygota</taxon>
        <taxon>Neoptera</taxon>
        <taxon>Endopterygota</taxon>
        <taxon>Lepidoptera</taxon>
        <taxon>Glossata</taxon>
        <taxon>Ditrysia</taxon>
        <taxon>Papilionoidea</taxon>
        <taxon>Nymphalidae</taxon>
        <taxon>Satyrinae</taxon>
        <taxon>Satyrini</taxon>
        <taxon>Parargina</taxon>
        <taxon>Pararge</taxon>
    </lineage>
</organism>